<organism evidence="1 2">
    <name type="scientific">Yersinia pestis PY-08</name>
    <dbReference type="NCBI Taxonomy" id="992134"/>
    <lineage>
        <taxon>Bacteria</taxon>
        <taxon>Pseudomonadati</taxon>
        <taxon>Pseudomonadota</taxon>
        <taxon>Gammaproteobacteria</taxon>
        <taxon>Enterobacterales</taxon>
        <taxon>Yersiniaceae</taxon>
        <taxon>Yersinia</taxon>
    </lineage>
</organism>
<accession>A0AB72ZHK6</accession>
<protein>
    <submittedName>
        <fullName evidence="1">Uncharacterized protein</fullName>
    </submittedName>
</protein>
<proteinExistence type="predicted"/>
<evidence type="ECO:0000313" key="2">
    <source>
        <dbReference type="Proteomes" id="UP000003231"/>
    </source>
</evidence>
<feature type="non-terminal residue" evidence="1">
    <location>
        <position position="15"/>
    </location>
</feature>
<evidence type="ECO:0000313" key="1">
    <source>
        <dbReference type="EMBL" id="EIR17091.1"/>
    </source>
</evidence>
<reference evidence="1 2" key="1">
    <citation type="submission" date="2012-05" db="EMBL/GenBank/DDBJ databases">
        <title>Genome sequence of Yersinia Pestis PY-08.</title>
        <authorList>
            <person name="Santana-Cruz I."/>
            <person name="Sengamalay N."/>
            <person name="McCracken C."/>
            <person name="Daugherty S.C."/>
            <person name="Maroo A."/>
            <person name="Vara P.G."/>
            <person name="Tallon L.J."/>
            <person name="Sadzewicz L."/>
            <person name="Vinetz J.M."/>
            <person name="Cespedes Zambrano M.J."/>
            <person name="Fraser-Liggett C.M."/>
            <person name="Tettelin H."/>
        </authorList>
    </citation>
    <scope>NUCLEOTIDE SEQUENCE [LARGE SCALE GENOMIC DNA]</scope>
    <source>
        <strain evidence="1 2">PY-08</strain>
    </source>
</reference>
<dbReference type="Proteomes" id="UP000003231">
    <property type="component" value="Unassembled WGS sequence"/>
</dbReference>
<name>A0AB72ZHK6_YERPE</name>
<gene>
    <name evidence="1" type="ORF">YPPY08_2931</name>
</gene>
<dbReference type="EMBL" id="AKRT01000340">
    <property type="protein sequence ID" value="EIR17091.1"/>
    <property type="molecule type" value="Genomic_DNA"/>
</dbReference>
<sequence>MCHGGLTELAGQRLA</sequence>
<comment type="caution">
    <text evidence="1">The sequence shown here is derived from an EMBL/GenBank/DDBJ whole genome shotgun (WGS) entry which is preliminary data.</text>
</comment>